<proteinExistence type="predicted"/>
<comment type="caution">
    <text evidence="1">The sequence shown here is derived from an EMBL/GenBank/DDBJ whole genome shotgun (WGS) entry which is preliminary data.</text>
</comment>
<keyword evidence="2" id="KW-1185">Reference proteome</keyword>
<evidence type="ECO:0000313" key="2">
    <source>
        <dbReference type="Proteomes" id="UP001501699"/>
    </source>
</evidence>
<sequence length="50" mass="5899">MTRGAYRKNNKGAYLKNNMKARCQNNEKKSHKDKKRALFVGIELDRDDEN</sequence>
<name>A0ABP8VAN2_9HYPH</name>
<reference evidence="2" key="1">
    <citation type="journal article" date="2019" name="Int. J. Syst. Evol. Microbiol.">
        <title>The Global Catalogue of Microorganisms (GCM) 10K type strain sequencing project: providing services to taxonomists for standard genome sequencing and annotation.</title>
        <authorList>
            <consortium name="The Broad Institute Genomics Platform"/>
            <consortium name="The Broad Institute Genome Sequencing Center for Infectious Disease"/>
            <person name="Wu L."/>
            <person name="Ma J."/>
        </authorList>
    </citation>
    <scope>NUCLEOTIDE SEQUENCE [LARGE SCALE GENOMIC DNA]</scope>
    <source>
        <strain evidence="2">JCM 17714</strain>
    </source>
</reference>
<accession>A0ABP8VAN2</accession>
<dbReference type="Proteomes" id="UP001501699">
    <property type="component" value="Unassembled WGS sequence"/>
</dbReference>
<evidence type="ECO:0000313" key="1">
    <source>
        <dbReference type="EMBL" id="GAA4657420.1"/>
    </source>
</evidence>
<gene>
    <name evidence="1" type="ORF">GCM10023262_00310</name>
</gene>
<organism evidence="1 2">
    <name type="scientific">Bartonella pachyuromydis</name>
    <dbReference type="NCBI Taxonomy" id="931097"/>
    <lineage>
        <taxon>Bacteria</taxon>
        <taxon>Pseudomonadati</taxon>
        <taxon>Pseudomonadota</taxon>
        <taxon>Alphaproteobacteria</taxon>
        <taxon>Hyphomicrobiales</taxon>
        <taxon>Bartonellaceae</taxon>
        <taxon>Bartonella</taxon>
    </lineage>
</organism>
<dbReference type="EMBL" id="BAABJA010000001">
    <property type="protein sequence ID" value="GAA4657420.1"/>
    <property type="molecule type" value="Genomic_DNA"/>
</dbReference>
<protein>
    <submittedName>
        <fullName evidence="1">Uncharacterized protein</fullName>
    </submittedName>
</protein>